<evidence type="ECO:0000256" key="1">
    <source>
        <dbReference type="SAM" id="MobiDB-lite"/>
    </source>
</evidence>
<dbReference type="Gene3D" id="2.20.28.30">
    <property type="entry name" value="RNA polymerase ii, chain L"/>
    <property type="match status" value="1"/>
</dbReference>
<dbReference type="AlphaFoldDB" id="A0A378WRI7"/>
<accession>A0A378WRI7</accession>
<reference evidence="3 4" key="1">
    <citation type="submission" date="2018-06" db="EMBL/GenBank/DDBJ databases">
        <authorList>
            <consortium name="Pathogen Informatics"/>
            <person name="Doyle S."/>
        </authorList>
    </citation>
    <scope>NUCLEOTIDE SEQUENCE [LARGE SCALE GENOMIC DNA]</scope>
    <source>
        <strain evidence="3 4">NCTC13184</strain>
    </source>
</reference>
<dbReference type="PANTHER" id="PTHR37826">
    <property type="entry name" value="FLOTILLIN BAND_7_5 DOMAIN PROTEIN"/>
    <property type="match status" value="1"/>
</dbReference>
<proteinExistence type="predicted"/>
<dbReference type="PANTHER" id="PTHR37826:SF3">
    <property type="entry name" value="J DOMAIN-CONTAINING PROTEIN"/>
    <property type="match status" value="1"/>
</dbReference>
<keyword evidence="3" id="KW-0804">Transcription</keyword>
<dbReference type="Proteomes" id="UP000255082">
    <property type="component" value="Unassembled WGS sequence"/>
</dbReference>
<feature type="region of interest" description="Disordered" evidence="1">
    <location>
        <begin position="1"/>
        <end position="83"/>
    </location>
</feature>
<evidence type="ECO:0000313" key="4">
    <source>
        <dbReference type="Proteomes" id="UP000255082"/>
    </source>
</evidence>
<organism evidence="3 4">
    <name type="scientific">Nocardia africana</name>
    <dbReference type="NCBI Taxonomy" id="134964"/>
    <lineage>
        <taxon>Bacteria</taxon>
        <taxon>Bacillati</taxon>
        <taxon>Actinomycetota</taxon>
        <taxon>Actinomycetes</taxon>
        <taxon>Mycobacteriales</taxon>
        <taxon>Nocardiaceae</taxon>
        <taxon>Nocardia</taxon>
    </lineage>
</organism>
<feature type="transmembrane region" description="Helical" evidence="2">
    <location>
        <begin position="429"/>
        <end position="450"/>
    </location>
</feature>
<keyword evidence="2" id="KW-0812">Transmembrane</keyword>
<keyword evidence="2" id="KW-0472">Membrane</keyword>
<name>A0A378WRI7_9NOCA</name>
<feature type="transmembrane region" description="Helical" evidence="2">
    <location>
        <begin position="391"/>
        <end position="409"/>
    </location>
</feature>
<sequence length="470" mass="51500">MPSPEQGGYRAPGTIPPLMPSGGYRTPDGMTPPPPGVRAEYPDPVTGRPGPPPGMTPLGRGSYAPGGFGDGPPPPSGVPQGAADPAMLHRTELTRTYPCGACGGQLVFDIAAQQLRCPSCGNYSPLSAPRTPVVARDLRQAMGELRALQAVTTGPQITGDREVKCQNCGGTTTFVGSLTATRCPYCTTPIQRDDVHNAPARLPVDGVVPFRVDEKAARDRVEKWVAGRWFAPTAFKKYKRLGSLASVYHAYFTYDADVHTWYRGERGEEYTERYWDDGELKSRTEIRWYPAMGEVGNRFDDLPILANDIDDAARVAELEPWPVAEATGYSPEYVAGHLARTYDRDAEEMFPVARTRMEKVIEQTVREDIGGDRQRIHDLRSSWNSLAYKHILLPIWLLTVVYANTPFRVYINGLTGEVVGQRPWSKVKLAAFVTVVTLLIIGAVVALSMWHGGGTHHHSTGHTTVVHHGS</sequence>
<keyword evidence="3" id="KW-0240">DNA-directed RNA polymerase</keyword>
<evidence type="ECO:0000313" key="3">
    <source>
        <dbReference type="EMBL" id="SUA43739.1"/>
    </source>
</evidence>
<dbReference type="GO" id="GO:0000428">
    <property type="term" value="C:DNA-directed RNA polymerase complex"/>
    <property type="evidence" value="ECO:0007669"/>
    <property type="project" value="UniProtKB-KW"/>
</dbReference>
<evidence type="ECO:0000256" key="2">
    <source>
        <dbReference type="SAM" id="Phobius"/>
    </source>
</evidence>
<keyword evidence="2" id="KW-1133">Transmembrane helix</keyword>
<protein>
    <submittedName>
        <fullName evidence="3">DNA-directed RNA polymerase subunit P</fullName>
    </submittedName>
</protein>
<dbReference type="EMBL" id="UGRU01000001">
    <property type="protein sequence ID" value="SUA43739.1"/>
    <property type="molecule type" value="Genomic_DNA"/>
</dbReference>
<gene>
    <name evidence="3" type="ORF">NCTC13184_03109</name>
</gene>